<dbReference type="Proteomes" id="UP000572953">
    <property type="component" value="Unassembled WGS sequence"/>
</dbReference>
<evidence type="ECO:0000256" key="3">
    <source>
        <dbReference type="PIRSR" id="PIRSR637944-1"/>
    </source>
</evidence>
<evidence type="ECO:0000256" key="4">
    <source>
        <dbReference type="RuleBase" id="RU366011"/>
    </source>
</evidence>
<evidence type="ECO:0000256" key="1">
    <source>
        <dbReference type="ARBA" id="ARBA00022559"/>
    </source>
</evidence>
<evidence type="ECO:0000313" key="7">
    <source>
        <dbReference type="EMBL" id="NCU62825.1"/>
    </source>
</evidence>
<dbReference type="EC" id="1.11.1.27" evidence="4"/>
<dbReference type="AlphaFoldDB" id="A0A845SE34"/>
<protein>
    <recommendedName>
        <fullName evidence="4">Glutathione-dependent peroxiredoxin</fullName>
        <ecNumber evidence="4">1.11.1.27</ecNumber>
    </recommendedName>
</protein>
<dbReference type="CDD" id="cd03013">
    <property type="entry name" value="PRX5_like"/>
    <property type="match status" value="1"/>
</dbReference>
<proteinExistence type="inferred from homology"/>
<dbReference type="InterPro" id="IPR037944">
    <property type="entry name" value="PRX5-like"/>
</dbReference>
<dbReference type="PROSITE" id="PS51352">
    <property type="entry name" value="THIOREDOXIN_2"/>
    <property type="match status" value="1"/>
</dbReference>
<dbReference type="Proteomes" id="UP000699985">
    <property type="component" value="Unassembled WGS sequence"/>
</dbReference>
<reference evidence="7 8" key="1">
    <citation type="submission" date="2018-10" db="EMBL/GenBank/DDBJ databases">
        <title>Iterative Subtractive Binning of Freshwater Chronoseries Metagenomes Recovers Nearly Complete Genomes from over Four Hundred Novel Species.</title>
        <authorList>
            <person name="Rodriguez-R L.M."/>
            <person name="Tsementzi D."/>
            <person name="Luo C."/>
            <person name="Konstantinidis K.T."/>
        </authorList>
    </citation>
    <scope>NUCLEOTIDE SEQUENCE [LARGE SCALE GENOMIC DNA]</scope>
    <source>
        <strain evidence="7">WB7_2B_003</strain>
        <strain evidence="6">WB8_1A_003</strain>
    </source>
</reference>
<sequence>MSKQVPNVKFIIRPEKEFITITSDDIFKNKNIVLFALPGAFTPTCNDYHLPGYELNYDELKKLGIDEVYCLSANDPFVMKAWAKNLDLKKVKMLPDANLEFTKAMNMISDRSASGMGQRSKRYSIYVKNKIIEKMFADEDGKFDVSDSNTMISYLKSHK</sequence>
<dbReference type="Pfam" id="PF08534">
    <property type="entry name" value="Redoxin"/>
    <property type="match status" value="1"/>
</dbReference>
<dbReference type="GO" id="GO:0045454">
    <property type="term" value="P:cell redox homeostasis"/>
    <property type="evidence" value="ECO:0007669"/>
    <property type="project" value="TreeGrafter"/>
</dbReference>
<dbReference type="EMBL" id="RGGN01000046">
    <property type="protein sequence ID" value="NCU62825.1"/>
    <property type="molecule type" value="Genomic_DNA"/>
</dbReference>
<feature type="domain" description="Thioredoxin" evidence="5">
    <location>
        <begin position="1"/>
        <end position="157"/>
    </location>
</feature>
<evidence type="ECO:0000313" key="6">
    <source>
        <dbReference type="EMBL" id="NCU50558.1"/>
    </source>
</evidence>
<dbReference type="PANTHER" id="PTHR10430:SF16">
    <property type="entry name" value="PEROXIREDOXIN-5, MITOCHONDRIAL"/>
    <property type="match status" value="1"/>
</dbReference>
<organism evidence="7 8">
    <name type="scientific">Candidatus Fonsibacter lacus</name>
    <dbReference type="NCBI Taxonomy" id="2576439"/>
    <lineage>
        <taxon>Bacteria</taxon>
        <taxon>Pseudomonadati</taxon>
        <taxon>Pseudomonadota</taxon>
        <taxon>Alphaproteobacteria</taxon>
        <taxon>Candidatus Pelagibacterales</taxon>
        <taxon>Candidatus Pelagibacterales incertae sedis</taxon>
        <taxon>Candidatus Fonsibacter</taxon>
    </lineage>
</organism>
<dbReference type="InterPro" id="IPR013740">
    <property type="entry name" value="Redoxin"/>
</dbReference>
<dbReference type="SUPFAM" id="SSF52833">
    <property type="entry name" value="Thioredoxin-like"/>
    <property type="match status" value="1"/>
</dbReference>
<keyword evidence="2 4" id="KW-0560">Oxidoreductase</keyword>
<evidence type="ECO:0000259" key="5">
    <source>
        <dbReference type="PROSITE" id="PS51352"/>
    </source>
</evidence>
<dbReference type="InterPro" id="IPR036249">
    <property type="entry name" value="Thioredoxin-like_sf"/>
</dbReference>
<dbReference type="InterPro" id="IPR013766">
    <property type="entry name" value="Thioredoxin_domain"/>
</dbReference>
<dbReference type="GO" id="GO:0042744">
    <property type="term" value="P:hydrogen peroxide catabolic process"/>
    <property type="evidence" value="ECO:0007669"/>
    <property type="project" value="TreeGrafter"/>
</dbReference>
<accession>A0A845SE34</accession>
<dbReference type="EMBL" id="RGMI01000078">
    <property type="protein sequence ID" value="NCU50558.1"/>
    <property type="molecule type" value="Genomic_DNA"/>
</dbReference>
<keyword evidence="1 4" id="KW-0575">Peroxidase</keyword>
<evidence type="ECO:0000313" key="8">
    <source>
        <dbReference type="Proteomes" id="UP000572953"/>
    </source>
</evidence>
<comment type="catalytic activity">
    <reaction evidence="4">
        <text>a hydroperoxide + 2 glutathione = an alcohol + glutathione disulfide + H2O</text>
        <dbReference type="Rhea" id="RHEA:62632"/>
        <dbReference type="ChEBI" id="CHEBI:15377"/>
        <dbReference type="ChEBI" id="CHEBI:30879"/>
        <dbReference type="ChEBI" id="CHEBI:35924"/>
        <dbReference type="ChEBI" id="CHEBI:57925"/>
        <dbReference type="ChEBI" id="CHEBI:58297"/>
        <dbReference type="EC" id="1.11.1.27"/>
    </reaction>
</comment>
<evidence type="ECO:0000256" key="2">
    <source>
        <dbReference type="ARBA" id="ARBA00023002"/>
    </source>
</evidence>
<keyword evidence="4" id="KW-0049">Antioxidant</keyword>
<dbReference type="GO" id="GO:0034599">
    <property type="term" value="P:cellular response to oxidative stress"/>
    <property type="evidence" value="ECO:0007669"/>
    <property type="project" value="InterPro"/>
</dbReference>
<dbReference type="PANTHER" id="PTHR10430">
    <property type="entry name" value="PEROXIREDOXIN"/>
    <property type="match status" value="1"/>
</dbReference>
<keyword evidence="4" id="KW-0676">Redox-active center</keyword>
<comment type="caution">
    <text evidence="7">The sequence shown here is derived from an EMBL/GenBank/DDBJ whole genome shotgun (WGS) entry which is preliminary data.</text>
</comment>
<dbReference type="Gene3D" id="3.40.30.10">
    <property type="entry name" value="Glutaredoxin"/>
    <property type="match status" value="1"/>
</dbReference>
<feature type="active site" description="Cysteine sulfenic acid (-SOH) intermediate" evidence="3">
    <location>
        <position position="45"/>
    </location>
</feature>
<comment type="similarity">
    <text evidence="4">Belongs to the peroxiredoxin family. Prx5 subfamily.</text>
</comment>
<comment type="function">
    <text evidence="4">Thiol-specific peroxidase that catalyzes the reduction of hydrogen peroxide and organic hydroperoxides to water and alcohols, respectively. Plays a role in cell protection against oxidative stress by detoxifying peroxides.</text>
</comment>
<name>A0A845SE34_9PROT</name>
<dbReference type="GO" id="GO:0008379">
    <property type="term" value="F:thioredoxin peroxidase activity"/>
    <property type="evidence" value="ECO:0007669"/>
    <property type="project" value="InterPro"/>
</dbReference>
<dbReference type="GO" id="GO:0005737">
    <property type="term" value="C:cytoplasm"/>
    <property type="evidence" value="ECO:0007669"/>
    <property type="project" value="TreeGrafter"/>
</dbReference>
<gene>
    <name evidence="7" type="ORF">EBV78_01865</name>
    <name evidence="6" type="ORF">EBX29_02135</name>
</gene>